<proteinExistence type="predicted"/>
<organism evidence="1 2">
    <name type="scientific">Halopseudomonas litoralis</name>
    <dbReference type="NCBI Taxonomy" id="797277"/>
    <lineage>
        <taxon>Bacteria</taxon>
        <taxon>Pseudomonadati</taxon>
        <taxon>Pseudomonadota</taxon>
        <taxon>Gammaproteobacteria</taxon>
        <taxon>Pseudomonadales</taxon>
        <taxon>Pseudomonadaceae</taxon>
        <taxon>Halopseudomonas</taxon>
    </lineage>
</organism>
<sequence>MNGDLPPEVVEAIKHFQERAEKAIALEDFLKNTEFPQIIDFNDLPSLEERAKIYIKIAQARYAAGDISEHELAFHRCYAIEVQIHEARWSNGQYENILGPISKRMRVVEKSHGLSDDEYWPILEAPDEYKELSKEYDLAMEQKLLEAFSEFGADDLKDLYLNDPDEFYKLHDAGRVAVFQKDEQAKLKSIAIYYENEAGACEEAGSFLAAAVMLGSAIETRLILTCLENEVHVRKTLEILGLTNRLLKSKNPLTWTLDTLIKVCSAAGWIPNYDTGEYTFSGQAMMEFLKASRNQVHPKIKVKNKGLVVGEEQFKDIKFAHQLLSSTLNWPNKPRQKDADKAGASA</sequence>
<evidence type="ECO:0000313" key="2">
    <source>
        <dbReference type="Proteomes" id="UP000243426"/>
    </source>
</evidence>
<dbReference type="AlphaFoldDB" id="A0A1H1LFL2"/>
<keyword evidence="2" id="KW-1185">Reference proteome</keyword>
<dbReference type="OrthoDB" id="6121546at2"/>
<evidence type="ECO:0000313" key="1">
    <source>
        <dbReference type="EMBL" id="SDR72659.1"/>
    </source>
</evidence>
<dbReference type="Proteomes" id="UP000243426">
    <property type="component" value="Chromosome I"/>
</dbReference>
<accession>A0A1H1LFL2</accession>
<name>A0A1H1LFL2_9GAMM</name>
<dbReference type="RefSeq" id="WP_157718493.1">
    <property type="nucleotide sequence ID" value="NZ_LT629748.1"/>
</dbReference>
<gene>
    <name evidence="1" type="ORF">SAMN05216198_0207</name>
</gene>
<dbReference type="EMBL" id="LT629748">
    <property type="protein sequence ID" value="SDR72659.1"/>
    <property type="molecule type" value="Genomic_DNA"/>
</dbReference>
<reference evidence="2" key="1">
    <citation type="submission" date="2016-10" db="EMBL/GenBank/DDBJ databases">
        <authorList>
            <person name="Varghese N."/>
            <person name="Submissions S."/>
        </authorList>
    </citation>
    <scope>NUCLEOTIDE SEQUENCE [LARGE SCALE GENOMIC DNA]</scope>
    <source>
        <strain evidence="2">2SM5</strain>
    </source>
</reference>
<protein>
    <submittedName>
        <fullName evidence="1">Uncharacterized protein</fullName>
    </submittedName>
</protein>
<dbReference type="STRING" id="797277.SAMN05216198_0207"/>